<dbReference type="AlphaFoldDB" id="A0A0K2U3P3"/>
<proteinExistence type="predicted"/>
<protein>
    <submittedName>
        <fullName evidence="1">Uncharacterized protein</fullName>
    </submittedName>
</protein>
<organism evidence="1">
    <name type="scientific">Lepeophtheirus salmonis</name>
    <name type="common">Salmon louse</name>
    <name type="synonym">Caligus salmonis</name>
    <dbReference type="NCBI Taxonomy" id="72036"/>
    <lineage>
        <taxon>Eukaryota</taxon>
        <taxon>Metazoa</taxon>
        <taxon>Ecdysozoa</taxon>
        <taxon>Arthropoda</taxon>
        <taxon>Crustacea</taxon>
        <taxon>Multicrustacea</taxon>
        <taxon>Hexanauplia</taxon>
        <taxon>Copepoda</taxon>
        <taxon>Siphonostomatoida</taxon>
        <taxon>Caligidae</taxon>
        <taxon>Lepeophtheirus</taxon>
    </lineage>
</organism>
<sequence length="96" mass="11439">MKKKIIFVCFNVLAIYVFFDQLTYLSQQISRPDSSMSLPTNTRNDLFRRLLCSPRVMNKGRWRRSKEDTSNMIIHLRRGSNTEFHIPRETKGLKFI</sequence>
<name>A0A0K2U3P3_LEPSM</name>
<reference evidence="1" key="1">
    <citation type="submission" date="2014-05" db="EMBL/GenBank/DDBJ databases">
        <authorList>
            <person name="Chronopoulou M."/>
        </authorList>
    </citation>
    <scope>NUCLEOTIDE SEQUENCE</scope>
    <source>
        <tissue evidence="1">Whole organism</tissue>
    </source>
</reference>
<accession>A0A0K2U3P3</accession>
<dbReference type="EMBL" id="HACA01015543">
    <property type="protein sequence ID" value="CDW32904.1"/>
    <property type="molecule type" value="Transcribed_RNA"/>
</dbReference>
<evidence type="ECO:0000313" key="1">
    <source>
        <dbReference type="EMBL" id="CDW32904.1"/>
    </source>
</evidence>